<organism evidence="3">
    <name type="scientific">Tetraselmis virus 1</name>
    <dbReference type="NCBI Taxonomy" id="2060617"/>
    <lineage>
        <taxon>Viruses</taxon>
        <taxon>Varidnaviria</taxon>
        <taxon>Bamfordvirae</taxon>
        <taxon>Nucleocytoviricota</taxon>
        <taxon>Megaviricetes</taxon>
        <taxon>Imitervirales</taxon>
        <taxon>Allomimiviridae</taxon>
        <taxon>Oceanusvirus</taxon>
        <taxon>Oceanusvirus kaneohense</taxon>
    </lineage>
</organism>
<keyword evidence="2" id="KW-0812">Transmembrane</keyword>
<feature type="coiled-coil region" evidence="1">
    <location>
        <begin position="89"/>
        <end position="116"/>
    </location>
</feature>
<dbReference type="Proteomes" id="UP000244773">
    <property type="component" value="Segment"/>
</dbReference>
<evidence type="ECO:0000313" key="4">
    <source>
        <dbReference type="Proteomes" id="UP000244773"/>
    </source>
</evidence>
<dbReference type="EMBL" id="KY322437">
    <property type="protein sequence ID" value="AUF82262.1"/>
    <property type="molecule type" value="Genomic_DNA"/>
</dbReference>
<evidence type="ECO:0000313" key="3">
    <source>
        <dbReference type="EMBL" id="AUF82262.1"/>
    </source>
</evidence>
<keyword evidence="4" id="KW-1185">Reference proteome</keyword>
<name>A0A2P0VMY2_9VIRU</name>
<keyword evidence="2" id="KW-0472">Membrane</keyword>
<protein>
    <submittedName>
        <fullName evidence="3">Uncharacterized protein</fullName>
    </submittedName>
</protein>
<keyword evidence="1" id="KW-0175">Coiled coil</keyword>
<keyword evidence="2" id="KW-1133">Transmembrane helix</keyword>
<reference evidence="3" key="1">
    <citation type="journal article" date="2018" name="Virology">
        <title>A giant virus infecting green algae encodes key fermentation genes.</title>
        <authorList>
            <person name="Schvarcz C.R."/>
            <person name="Steward G.F."/>
        </authorList>
    </citation>
    <scope>NUCLEOTIDE SEQUENCE [LARGE SCALE GENOMIC DNA]</scope>
</reference>
<feature type="transmembrane region" description="Helical" evidence="2">
    <location>
        <begin position="7"/>
        <end position="29"/>
    </location>
</feature>
<gene>
    <name evidence="3" type="ORF">TetV_170</name>
</gene>
<sequence>MSIDPTVTFAASAVILAGSFVSMLFVGLIPTPEAQLSYDEEDNKQNSVKPIVNPVQQLPVATFSKDALETIKKIDEANDKEAANELKYFKEQEKKEQELKLKVKEIREQNRRDERNYRNSYVNPYGFYPAPQYQTRYPDDDDLLGGNNTSHNLLLLSVGVFTTLFSSMLPRV</sequence>
<proteinExistence type="predicted"/>
<evidence type="ECO:0000256" key="2">
    <source>
        <dbReference type="SAM" id="Phobius"/>
    </source>
</evidence>
<accession>A0A2P0VMY2</accession>
<evidence type="ECO:0000256" key="1">
    <source>
        <dbReference type="SAM" id="Coils"/>
    </source>
</evidence>